<proteinExistence type="predicted"/>
<reference evidence="5" key="3">
    <citation type="submission" date="2025-09" db="UniProtKB">
        <authorList>
            <consortium name="Ensembl"/>
        </authorList>
    </citation>
    <scope>IDENTIFICATION</scope>
</reference>
<dbReference type="AlphaFoldDB" id="A0A8K9XGA6"/>
<evidence type="ECO:0000256" key="1">
    <source>
        <dbReference type="ARBA" id="ARBA00022859"/>
    </source>
</evidence>
<reference evidence="5" key="1">
    <citation type="submission" date="2020-07" db="EMBL/GenBank/DDBJ databases">
        <title>A long reads based de novo assembly of the rainbow trout Arlee double haploid line genome.</title>
        <authorList>
            <person name="Gao G."/>
            <person name="Palti Y."/>
        </authorList>
    </citation>
    <scope>NUCLEOTIDE SEQUENCE [LARGE SCALE GENOMIC DNA]</scope>
</reference>
<dbReference type="FunFam" id="2.60.40.10:FF:001878">
    <property type="entry name" value="Immunoglobulin heavy variable 1-4"/>
    <property type="match status" value="1"/>
</dbReference>
<keyword evidence="1" id="KW-0391">Immunity</keyword>
<dbReference type="SUPFAM" id="SSF48726">
    <property type="entry name" value="Immunoglobulin"/>
    <property type="match status" value="2"/>
</dbReference>
<evidence type="ECO:0000313" key="5">
    <source>
        <dbReference type="Ensembl" id="ENSOMYP00000132975.1"/>
    </source>
</evidence>
<organism evidence="5 6">
    <name type="scientific">Oncorhynchus mykiss</name>
    <name type="common">Rainbow trout</name>
    <name type="synonym">Salmo gairdneri</name>
    <dbReference type="NCBI Taxonomy" id="8022"/>
    <lineage>
        <taxon>Eukaryota</taxon>
        <taxon>Metazoa</taxon>
        <taxon>Chordata</taxon>
        <taxon>Craniata</taxon>
        <taxon>Vertebrata</taxon>
        <taxon>Euteleostomi</taxon>
        <taxon>Actinopterygii</taxon>
        <taxon>Neopterygii</taxon>
        <taxon>Teleostei</taxon>
        <taxon>Protacanthopterygii</taxon>
        <taxon>Salmoniformes</taxon>
        <taxon>Salmonidae</taxon>
        <taxon>Salmoninae</taxon>
        <taxon>Oncorhynchus</taxon>
    </lineage>
</organism>
<dbReference type="CDD" id="cd00098">
    <property type="entry name" value="IgC1"/>
    <property type="match status" value="1"/>
</dbReference>
<dbReference type="Pfam" id="PF07654">
    <property type="entry name" value="C1-set"/>
    <property type="match status" value="1"/>
</dbReference>
<feature type="domain" description="Ig-like" evidence="4">
    <location>
        <begin position="165"/>
        <end position="251"/>
    </location>
</feature>
<dbReference type="GO" id="GO:0002250">
    <property type="term" value="P:adaptive immune response"/>
    <property type="evidence" value="ECO:0007669"/>
    <property type="project" value="UniProtKB-KW"/>
</dbReference>
<keyword evidence="6" id="KW-1185">Reference proteome</keyword>
<evidence type="ECO:0000259" key="4">
    <source>
        <dbReference type="PROSITE" id="PS50835"/>
    </source>
</evidence>
<dbReference type="PROSITE" id="PS50835">
    <property type="entry name" value="IG_LIKE"/>
    <property type="match status" value="1"/>
</dbReference>
<dbReference type="Proteomes" id="UP000694395">
    <property type="component" value="Chromosome 12"/>
</dbReference>
<dbReference type="InterPro" id="IPR003597">
    <property type="entry name" value="Ig_C1-set"/>
</dbReference>
<accession>A0A8K9XGA6</accession>
<dbReference type="InterPro" id="IPR036179">
    <property type="entry name" value="Ig-like_dom_sf"/>
</dbReference>
<dbReference type="Gene3D" id="2.60.40.10">
    <property type="entry name" value="Immunoglobulins"/>
    <property type="match status" value="2"/>
</dbReference>
<dbReference type="SMART" id="SM00407">
    <property type="entry name" value="IGc1"/>
    <property type="match status" value="1"/>
</dbReference>
<dbReference type="GO" id="GO:0019814">
    <property type="term" value="C:immunoglobulin complex"/>
    <property type="evidence" value="ECO:0007669"/>
    <property type="project" value="UniProtKB-KW"/>
</dbReference>
<dbReference type="Ensembl" id="ENSOMYT00000116430.1">
    <property type="protein sequence ID" value="ENSOMYP00000132975.1"/>
    <property type="gene ID" value="ENSOMYG00000014296.2"/>
</dbReference>
<keyword evidence="3" id="KW-1280">Immunoglobulin</keyword>
<dbReference type="PANTHER" id="PTHR23266">
    <property type="entry name" value="IMMUNOGLOBULIN HEAVY CHAIN"/>
    <property type="match status" value="1"/>
</dbReference>
<dbReference type="Pfam" id="PF07686">
    <property type="entry name" value="V-set"/>
    <property type="match status" value="1"/>
</dbReference>
<reference evidence="5" key="2">
    <citation type="submission" date="2025-08" db="UniProtKB">
        <authorList>
            <consortium name="Ensembl"/>
        </authorList>
    </citation>
    <scope>IDENTIFICATION</scope>
</reference>
<name>A0A8K9XGA6_ONCMY</name>
<dbReference type="InterPro" id="IPR050199">
    <property type="entry name" value="IgHV"/>
</dbReference>
<dbReference type="InterPro" id="IPR013106">
    <property type="entry name" value="Ig_V-set"/>
</dbReference>
<protein>
    <recommendedName>
        <fullName evidence="4">Ig-like domain-containing protein</fullName>
    </recommendedName>
</protein>
<evidence type="ECO:0000256" key="2">
    <source>
        <dbReference type="ARBA" id="ARBA00023130"/>
    </source>
</evidence>
<evidence type="ECO:0000256" key="3">
    <source>
        <dbReference type="ARBA" id="ARBA00043265"/>
    </source>
</evidence>
<dbReference type="GO" id="GO:0005576">
    <property type="term" value="C:extracellular region"/>
    <property type="evidence" value="ECO:0007669"/>
    <property type="project" value="UniProtKB-ARBA"/>
</dbReference>
<keyword evidence="2" id="KW-1064">Adaptive immunity</keyword>
<dbReference type="GeneTree" id="ENSGT01150000286993"/>
<dbReference type="SMART" id="SM00406">
    <property type="entry name" value="IGv"/>
    <property type="match status" value="1"/>
</dbReference>
<dbReference type="InterPro" id="IPR007110">
    <property type="entry name" value="Ig-like_dom"/>
</dbReference>
<dbReference type="InterPro" id="IPR013783">
    <property type="entry name" value="Ig-like_fold"/>
</dbReference>
<evidence type="ECO:0000313" key="6">
    <source>
        <dbReference type="Proteomes" id="UP000694395"/>
    </source>
</evidence>
<sequence>MFQLKISLNAISSTECSCFADVVVISDWISHILMCVQGQRLIQSGPVDKKPEEPHKLTRTASDLDMNSYWMAWIRQAPGKGLEWVATITHDSRSTFYLQSVQGRFSISKNGSNNIVTLEGKRIKTEDTAVYYCVRYNDTQWCEANYFDYWGKGTMVTVSSVSKSPSVSLLSGPIGTTQYLMCMIEDFTPNKVTVTWKKNDKEVEGQTPTVGLQPSGLYSASSLLKVNKTEWNNKVNYSCVVQGGPMSTKSSVLP</sequence>